<dbReference type="InterPro" id="IPR018490">
    <property type="entry name" value="cNMP-bd_dom_sf"/>
</dbReference>
<dbReference type="Pfam" id="PF00027">
    <property type="entry name" value="cNMP_binding"/>
    <property type="match status" value="1"/>
</dbReference>
<dbReference type="CDD" id="cd00038">
    <property type="entry name" value="CAP_ED"/>
    <property type="match status" value="1"/>
</dbReference>
<gene>
    <name evidence="2" type="ORF">IAA96_03960</name>
</gene>
<dbReference type="InterPro" id="IPR014710">
    <property type="entry name" value="RmlC-like_jellyroll"/>
</dbReference>
<dbReference type="Proteomes" id="UP000823616">
    <property type="component" value="Unassembled WGS sequence"/>
</dbReference>
<accession>A0A9D9HGB9</accession>
<dbReference type="InterPro" id="IPR045319">
    <property type="entry name" value="KAT/AKT"/>
</dbReference>
<dbReference type="SUPFAM" id="SSF51206">
    <property type="entry name" value="cAMP-binding domain-like"/>
    <property type="match status" value="1"/>
</dbReference>
<dbReference type="EMBL" id="JADIMS010000063">
    <property type="protein sequence ID" value="MBO8450241.1"/>
    <property type="molecule type" value="Genomic_DNA"/>
</dbReference>
<reference evidence="2" key="2">
    <citation type="journal article" date="2021" name="PeerJ">
        <title>Extensive microbial diversity within the chicken gut microbiome revealed by metagenomics and culture.</title>
        <authorList>
            <person name="Gilroy R."/>
            <person name="Ravi A."/>
            <person name="Getino M."/>
            <person name="Pursley I."/>
            <person name="Horton D.L."/>
            <person name="Alikhan N.F."/>
            <person name="Baker D."/>
            <person name="Gharbi K."/>
            <person name="Hall N."/>
            <person name="Watson M."/>
            <person name="Adriaenssens E.M."/>
            <person name="Foster-Nyarko E."/>
            <person name="Jarju S."/>
            <person name="Secka A."/>
            <person name="Antonio M."/>
            <person name="Oren A."/>
            <person name="Chaudhuri R.R."/>
            <person name="La Ragione R."/>
            <person name="Hildebrand F."/>
            <person name="Pallen M.J."/>
        </authorList>
    </citation>
    <scope>NUCLEOTIDE SEQUENCE</scope>
    <source>
        <strain evidence="2">B3-4054</strain>
    </source>
</reference>
<sequence>MHAFRLSGEELTRSLEDIPLFAGLSKESASGIVRMSSVFVYDEGETVIQEGSDPASFFILISGELLVEKAGHSGEAVPVGSLSPGAFFGEESLFFDSPANASVRTGKTSTVLVLPKKDFLAYINREPKDGLVIMTCIVLDLVKKLNRSNENALEKERRENSDDLEHLHNLLPFTMSDILPGASSAESSYDIF</sequence>
<evidence type="ECO:0000313" key="2">
    <source>
        <dbReference type="EMBL" id="MBO8450241.1"/>
    </source>
</evidence>
<dbReference type="InterPro" id="IPR000595">
    <property type="entry name" value="cNMP-bd_dom"/>
</dbReference>
<organism evidence="2 3">
    <name type="scientific">Candidatus Avitreponema avistercoris</name>
    <dbReference type="NCBI Taxonomy" id="2840705"/>
    <lineage>
        <taxon>Bacteria</taxon>
        <taxon>Pseudomonadati</taxon>
        <taxon>Spirochaetota</taxon>
        <taxon>Spirochaetia</taxon>
        <taxon>Spirochaetales</taxon>
        <taxon>Candidatus Avitreponema</taxon>
    </lineage>
</organism>
<protein>
    <submittedName>
        <fullName evidence="2">Cyclic nucleotide-binding domain-containing protein</fullName>
    </submittedName>
</protein>
<evidence type="ECO:0000259" key="1">
    <source>
        <dbReference type="PROSITE" id="PS50042"/>
    </source>
</evidence>
<dbReference type="PANTHER" id="PTHR45743">
    <property type="entry name" value="POTASSIUM CHANNEL AKT1"/>
    <property type="match status" value="1"/>
</dbReference>
<comment type="caution">
    <text evidence="2">The sequence shown here is derived from an EMBL/GenBank/DDBJ whole genome shotgun (WGS) entry which is preliminary data.</text>
</comment>
<dbReference type="Gene3D" id="2.60.120.10">
    <property type="entry name" value="Jelly Rolls"/>
    <property type="match status" value="1"/>
</dbReference>
<name>A0A9D9HGB9_9SPIR</name>
<dbReference type="GO" id="GO:0005249">
    <property type="term" value="F:voltage-gated potassium channel activity"/>
    <property type="evidence" value="ECO:0007669"/>
    <property type="project" value="InterPro"/>
</dbReference>
<dbReference type="PROSITE" id="PS50042">
    <property type="entry name" value="CNMP_BINDING_3"/>
    <property type="match status" value="1"/>
</dbReference>
<evidence type="ECO:0000313" key="3">
    <source>
        <dbReference type="Proteomes" id="UP000823616"/>
    </source>
</evidence>
<dbReference type="AlphaFoldDB" id="A0A9D9HGB9"/>
<feature type="domain" description="Cyclic nucleotide-binding" evidence="1">
    <location>
        <begin position="20"/>
        <end position="119"/>
    </location>
</feature>
<reference evidence="2" key="1">
    <citation type="submission" date="2020-10" db="EMBL/GenBank/DDBJ databases">
        <authorList>
            <person name="Gilroy R."/>
        </authorList>
    </citation>
    <scope>NUCLEOTIDE SEQUENCE</scope>
    <source>
        <strain evidence="2">B3-4054</strain>
    </source>
</reference>
<proteinExistence type="predicted"/>
<dbReference type="SMART" id="SM00100">
    <property type="entry name" value="cNMP"/>
    <property type="match status" value="1"/>
</dbReference>